<keyword evidence="4" id="KW-1133">Transmembrane helix</keyword>
<reference evidence="10 11" key="1">
    <citation type="submission" date="2017-04" db="EMBL/GenBank/DDBJ databases">
        <title>Draft genome sequence of Tuber borchii Vittad., a whitish edible truffle.</title>
        <authorList>
            <consortium name="DOE Joint Genome Institute"/>
            <person name="Murat C."/>
            <person name="Kuo A."/>
            <person name="Barry K.W."/>
            <person name="Clum A."/>
            <person name="Dockter R.B."/>
            <person name="Fauchery L."/>
            <person name="Iotti M."/>
            <person name="Kohler A."/>
            <person name="Labutti K."/>
            <person name="Lindquist E.A."/>
            <person name="Lipzen A."/>
            <person name="Ohm R.A."/>
            <person name="Wang M."/>
            <person name="Grigoriev I.V."/>
            <person name="Zambonelli A."/>
            <person name="Martin F.M."/>
        </authorList>
    </citation>
    <scope>NUCLEOTIDE SEQUENCE [LARGE SCALE GENOMIC DNA]</scope>
    <source>
        <strain evidence="10 11">Tbo3840</strain>
    </source>
</reference>
<keyword evidence="5" id="KW-0472">Membrane</keyword>
<dbReference type="STRING" id="42251.A0A2T6ZPK8"/>
<dbReference type="Pfam" id="PF01822">
    <property type="entry name" value="WSC"/>
    <property type="match status" value="1"/>
</dbReference>
<evidence type="ECO:0000256" key="2">
    <source>
        <dbReference type="ARBA" id="ARBA00022692"/>
    </source>
</evidence>
<evidence type="ECO:0000256" key="1">
    <source>
        <dbReference type="ARBA" id="ARBA00004167"/>
    </source>
</evidence>
<evidence type="ECO:0000313" key="10">
    <source>
        <dbReference type="EMBL" id="PUU77406.1"/>
    </source>
</evidence>
<comment type="caution">
    <text evidence="10">The sequence shown here is derived from an EMBL/GenBank/DDBJ whole genome shotgun (WGS) entry which is preliminary data.</text>
</comment>
<keyword evidence="3 8" id="KW-0732">Signal</keyword>
<evidence type="ECO:0000256" key="6">
    <source>
        <dbReference type="ARBA" id="ARBA00023180"/>
    </source>
</evidence>
<comment type="subcellular location">
    <subcellularLocation>
        <location evidence="1">Membrane</location>
        <topology evidence="1">Single-pass membrane protein</topology>
    </subcellularLocation>
</comment>
<evidence type="ECO:0000256" key="5">
    <source>
        <dbReference type="ARBA" id="ARBA00023136"/>
    </source>
</evidence>
<dbReference type="GO" id="GO:0005886">
    <property type="term" value="C:plasma membrane"/>
    <property type="evidence" value="ECO:0007669"/>
    <property type="project" value="TreeGrafter"/>
</dbReference>
<dbReference type="OrthoDB" id="2019572at2759"/>
<evidence type="ECO:0000256" key="8">
    <source>
        <dbReference type="SAM" id="SignalP"/>
    </source>
</evidence>
<feature type="signal peptide" evidence="8">
    <location>
        <begin position="1"/>
        <end position="19"/>
    </location>
</feature>
<proteinExistence type="predicted"/>
<dbReference type="InterPro" id="IPR002889">
    <property type="entry name" value="WSC_carb-bd"/>
</dbReference>
<dbReference type="PANTHER" id="PTHR24269">
    <property type="entry name" value="KREMEN PROTEIN"/>
    <property type="match status" value="1"/>
</dbReference>
<dbReference type="PANTHER" id="PTHR24269:SF16">
    <property type="entry name" value="PROTEIN SLG1"/>
    <property type="match status" value="1"/>
</dbReference>
<evidence type="ECO:0000256" key="3">
    <source>
        <dbReference type="ARBA" id="ARBA00022729"/>
    </source>
</evidence>
<organism evidence="10 11">
    <name type="scientific">Tuber borchii</name>
    <name type="common">White truffle</name>
    <dbReference type="NCBI Taxonomy" id="42251"/>
    <lineage>
        <taxon>Eukaryota</taxon>
        <taxon>Fungi</taxon>
        <taxon>Dikarya</taxon>
        <taxon>Ascomycota</taxon>
        <taxon>Pezizomycotina</taxon>
        <taxon>Pezizomycetes</taxon>
        <taxon>Pezizales</taxon>
        <taxon>Tuberaceae</taxon>
        <taxon>Tuber</taxon>
    </lineage>
</organism>
<keyword evidence="6" id="KW-0325">Glycoprotein</keyword>
<evidence type="ECO:0000256" key="4">
    <source>
        <dbReference type="ARBA" id="ARBA00022989"/>
    </source>
</evidence>
<dbReference type="PROSITE" id="PS51212">
    <property type="entry name" value="WSC"/>
    <property type="match status" value="1"/>
</dbReference>
<dbReference type="SMART" id="SM00321">
    <property type="entry name" value="WSC"/>
    <property type="match status" value="1"/>
</dbReference>
<sequence length="208" mass="20610">MKTLILAAAILPLLTSVTAQSSPGYVGCYKSSGSLTQKAIEASNSPSACSDSCVDGNFTVEAMTKINECYCGTSLPPTSDKVEDSKCDASCPGSPSDTCGSNAGDFFSVYSTGVSPSLSVGTNNGTITTTSGTRNSTTSTTTGSSSETSTSNPTDTTRPTTTGSTGSAPTKTSGSTTSSTSEPNSGDSVQIGGGMLVGAVMGALAMVF</sequence>
<feature type="compositionally biased region" description="Low complexity" evidence="7">
    <location>
        <begin position="121"/>
        <end position="186"/>
    </location>
</feature>
<dbReference type="AlphaFoldDB" id="A0A2T6ZPK8"/>
<dbReference type="EMBL" id="NESQ01000154">
    <property type="protein sequence ID" value="PUU77406.1"/>
    <property type="molecule type" value="Genomic_DNA"/>
</dbReference>
<keyword evidence="2" id="KW-0812">Transmembrane</keyword>
<feature type="region of interest" description="Disordered" evidence="7">
    <location>
        <begin position="118"/>
        <end position="191"/>
    </location>
</feature>
<protein>
    <recommendedName>
        <fullName evidence="9">WSC domain-containing protein</fullName>
    </recommendedName>
</protein>
<gene>
    <name evidence="10" type="ORF">B9Z19DRAFT_1194068</name>
</gene>
<evidence type="ECO:0000313" key="11">
    <source>
        <dbReference type="Proteomes" id="UP000244722"/>
    </source>
</evidence>
<name>A0A2T6ZPK8_TUBBO</name>
<keyword evidence="11" id="KW-1185">Reference proteome</keyword>
<dbReference type="Proteomes" id="UP000244722">
    <property type="component" value="Unassembled WGS sequence"/>
</dbReference>
<evidence type="ECO:0000256" key="7">
    <source>
        <dbReference type="SAM" id="MobiDB-lite"/>
    </source>
</evidence>
<feature type="chain" id="PRO_5015724502" description="WSC domain-containing protein" evidence="8">
    <location>
        <begin position="20"/>
        <end position="208"/>
    </location>
</feature>
<evidence type="ECO:0000259" key="9">
    <source>
        <dbReference type="PROSITE" id="PS51212"/>
    </source>
</evidence>
<feature type="domain" description="WSC" evidence="9">
    <location>
        <begin position="22"/>
        <end position="113"/>
    </location>
</feature>
<accession>A0A2T6ZPK8</accession>
<dbReference type="InterPro" id="IPR051836">
    <property type="entry name" value="Kremen_rcpt"/>
</dbReference>